<dbReference type="InterPro" id="IPR029033">
    <property type="entry name" value="His_PPase_superfam"/>
</dbReference>
<dbReference type="SUPFAM" id="SSF53254">
    <property type="entry name" value="Phosphoglycerate mutase-like"/>
    <property type="match status" value="1"/>
</dbReference>
<keyword evidence="2" id="KW-1185">Reference proteome</keyword>
<gene>
    <name evidence="1" type="ORF">AWB66_00564</name>
</gene>
<protein>
    <submittedName>
        <fullName evidence="1">Phosphoglycerate mutase</fullName>
    </submittedName>
</protein>
<dbReference type="Pfam" id="PF00300">
    <property type="entry name" value="His_Phos_1"/>
    <property type="match status" value="1"/>
</dbReference>
<dbReference type="Gene3D" id="3.40.50.1240">
    <property type="entry name" value="Phosphoglycerate mutase-like"/>
    <property type="match status" value="1"/>
</dbReference>
<name>A0A158F560_9BURK</name>
<accession>A0A158F560</accession>
<evidence type="ECO:0000313" key="2">
    <source>
        <dbReference type="Proteomes" id="UP000054717"/>
    </source>
</evidence>
<comment type="caution">
    <text evidence="1">The sequence shown here is derived from an EMBL/GenBank/DDBJ whole genome shotgun (WGS) entry which is preliminary data.</text>
</comment>
<dbReference type="STRING" id="326475.AWB66_00564"/>
<dbReference type="SMART" id="SM00855">
    <property type="entry name" value="PGAM"/>
    <property type="match status" value="1"/>
</dbReference>
<dbReference type="InterPro" id="IPR013078">
    <property type="entry name" value="His_Pase_superF_clade-1"/>
</dbReference>
<dbReference type="EMBL" id="FCNZ02000001">
    <property type="protein sequence ID" value="SAL14499.1"/>
    <property type="molecule type" value="Genomic_DNA"/>
</dbReference>
<evidence type="ECO:0000313" key="1">
    <source>
        <dbReference type="EMBL" id="SAL14499.1"/>
    </source>
</evidence>
<organism evidence="1 2">
    <name type="scientific">Caballeronia telluris</name>
    <dbReference type="NCBI Taxonomy" id="326475"/>
    <lineage>
        <taxon>Bacteria</taxon>
        <taxon>Pseudomonadati</taxon>
        <taxon>Pseudomonadota</taxon>
        <taxon>Betaproteobacteria</taxon>
        <taxon>Burkholderiales</taxon>
        <taxon>Burkholderiaceae</taxon>
        <taxon>Caballeronia</taxon>
    </lineage>
</organism>
<dbReference type="AlphaFoldDB" id="A0A158F560"/>
<dbReference type="Proteomes" id="UP000054717">
    <property type="component" value="Unassembled WGS sequence"/>
</dbReference>
<reference evidence="1" key="1">
    <citation type="submission" date="2016-01" db="EMBL/GenBank/DDBJ databases">
        <authorList>
            <person name="Peeters Charlotte."/>
        </authorList>
    </citation>
    <scope>NUCLEOTIDE SEQUENCE</scope>
    <source>
        <strain evidence="1">LMG 22936</strain>
    </source>
</reference>
<proteinExistence type="predicted"/>
<sequence>MNTELILLCHAATHATKAGIFPSRDDPIDPADCSDLANRLGMNGRRVVTGPARPARETAAAISADASVDLSFADLDYGRWHGRSIRDVHDEDPQGLAAWLSDPSSAPHGGESIEQLATRVISGLELYARGEPHVIVTHAIVVKIMLARVLDAPIASVYAMDLEPLAPVRIVGGEAHWRLRVRAC</sequence>
<dbReference type="RefSeq" id="WP_087628712.1">
    <property type="nucleotide sequence ID" value="NZ_FCNZ02000001.1"/>
</dbReference>